<feature type="transmembrane region" description="Helical" evidence="8">
    <location>
        <begin position="250"/>
        <end position="271"/>
    </location>
</feature>
<feature type="transmembrane region" description="Helical" evidence="8">
    <location>
        <begin position="119"/>
        <end position="139"/>
    </location>
</feature>
<dbReference type="InterPro" id="IPR013426">
    <property type="entry name" value="EpsH-like"/>
</dbReference>
<organism evidence="10 11">
    <name type="scientific">Nitrospira lenta</name>
    <dbReference type="NCBI Taxonomy" id="1436998"/>
    <lineage>
        <taxon>Bacteria</taxon>
        <taxon>Pseudomonadati</taxon>
        <taxon>Nitrospirota</taxon>
        <taxon>Nitrospiria</taxon>
        <taxon>Nitrospirales</taxon>
        <taxon>Nitrospiraceae</taxon>
        <taxon>Nitrospira</taxon>
    </lineage>
</organism>
<feature type="transmembrane region" description="Helical" evidence="8">
    <location>
        <begin position="214"/>
        <end position="238"/>
    </location>
</feature>
<keyword evidence="3" id="KW-0645">Protease</keyword>
<dbReference type="Pfam" id="PF09721">
    <property type="entry name" value="Exosortase_EpsH"/>
    <property type="match status" value="1"/>
</dbReference>
<evidence type="ECO:0000256" key="4">
    <source>
        <dbReference type="ARBA" id="ARBA00022692"/>
    </source>
</evidence>
<keyword evidence="6 8" id="KW-1133">Transmembrane helix</keyword>
<sequence>MSSKLLLGFSAVLATVSLGYLYFESLVFLFNHWIGSDDYSHGMFVPFISLFLIWQSQHRIAAAGITSSWWGLTIVVTGLLLYLVGELATLYVLQHLSLWIVLVGLVIGAIGVKASRTIAFPLFYLLTSIPLPTFFYAGLSSQLQLWSSALGVGCLQLVGVTAFREGNVIDLGPVQLQVVEACSGIRYLLPLTSLALLCAYLFKDRMWKRITLVLSSIPISILVNGFRIGMIGVLVEWYGQGASEGFAHLFEGWVLFMASLGLLILEMWILARIGSNDGTVSLQDRFSWIDRSPTSSSAFASSSVLASRALPSAYLFSVGLLIPVAVASSFLSQRIEVPPDRALFVDFPLHIEEWTGTSLSLEQQYIDALRFDDYALVEYRHDSSQPVTFYSAYYRSQRKGQSAHSPQSCLPGGGWEISSLKNLDFAPVSGTTHTLHANRVVIEKGHQKQIVLYWFKQRERILTSEYLVKFYLFWDALLRARTDGALVRIASLVGPGETEEIVDQRMRQFVSAMQSELNRYVPD</sequence>
<keyword evidence="11" id="KW-1185">Reference proteome</keyword>
<evidence type="ECO:0000256" key="5">
    <source>
        <dbReference type="ARBA" id="ARBA00022801"/>
    </source>
</evidence>
<evidence type="ECO:0000256" key="1">
    <source>
        <dbReference type="ARBA" id="ARBA00004651"/>
    </source>
</evidence>
<evidence type="ECO:0000256" key="8">
    <source>
        <dbReference type="SAM" id="Phobius"/>
    </source>
</evidence>
<reference evidence="11" key="1">
    <citation type="submission" date="2018-04" db="EMBL/GenBank/DDBJ databases">
        <authorList>
            <person name="Lucker S."/>
            <person name="Sakoula D."/>
        </authorList>
    </citation>
    <scope>NUCLEOTIDE SEQUENCE [LARGE SCALE GENOMIC DNA]</scope>
</reference>
<keyword evidence="4 8" id="KW-0812">Transmembrane</keyword>
<dbReference type="EMBL" id="OUNR01000019">
    <property type="protein sequence ID" value="SPP66218.1"/>
    <property type="molecule type" value="Genomic_DNA"/>
</dbReference>
<protein>
    <recommendedName>
        <fullName evidence="9">Methanolan biosynthesis EpsI domain-containing protein</fullName>
    </recommendedName>
</protein>
<dbReference type="GO" id="GO:0006508">
    <property type="term" value="P:proteolysis"/>
    <property type="evidence" value="ECO:0007669"/>
    <property type="project" value="UniProtKB-KW"/>
</dbReference>
<keyword evidence="2" id="KW-1003">Cell membrane</keyword>
<accession>A0A330LAB7</accession>
<name>A0A330LAB7_9BACT</name>
<keyword evidence="5" id="KW-0378">Hydrolase</keyword>
<dbReference type="InterPro" id="IPR026392">
    <property type="entry name" value="Exo/Archaeosortase_dom"/>
</dbReference>
<feature type="transmembrane region" description="Helical" evidence="8">
    <location>
        <begin position="91"/>
        <end position="112"/>
    </location>
</feature>
<evidence type="ECO:0000256" key="3">
    <source>
        <dbReference type="ARBA" id="ARBA00022670"/>
    </source>
</evidence>
<evidence type="ECO:0000256" key="7">
    <source>
        <dbReference type="ARBA" id="ARBA00023136"/>
    </source>
</evidence>
<evidence type="ECO:0000313" key="11">
    <source>
        <dbReference type="Proteomes" id="UP000248168"/>
    </source>
</evidence>
<keyword evidence="7 8" id="KW-0472">Membrane</keyword>
<dbReference type="OrthoDB" id="9797363at2"/>
<feature type="transmembrane region" description="Helical" evidence="8">
    <location>
        <begin position="68"/>
        <end position="85"/>
    </location>
</feature>
<dbReference type="InterPro" id="IPR014263">
    <property type="entry name" value="Methanolan_biosynth_EpsI"/>
</dbReference>
<dbReference type="AlphaFoldDB" id="A0A330LAB7"/>
<dbReference type="NCBIfam" id="TIGR02914">
    <property type="entry name" value="EpsI_fam"/>
    <property type="match status" value="1"/>
</dbReference>
<dbReference type="GO" id="GO:0005886">
    <property type="term" value="C:plasma membrane"/>
    <property type="evidence" value="ECO:0007669"/>
    <property type="project" value="UniProtKB-SubCell"/>
</dbReference>
<evidence type="ECO:0000259" key="9">
    <source>
        <dbReference type="Pfam" id="PF11984"/>
    </source>
</evidence>
<proteinExistence type="predicted"/>
<dbReference type="NCBIfam" id="TIGR04152">
    <property type="entry name" value="exosort_VPLPA"/>
    <property type="match status" value="1"/>
</dbReference>
<dbReference type="RefSeq" id="WP_121990415.1">
    <property type="nucleotide sequence ID" value="NZ_OUNR01000019.1"/>
</dbReference>
<dbReference type="Pfam" id="PF11984">
    <property type="entry name" value="DUF3485"/>
    <property type="match status" value="1"/>
</dbReference>
<dbReference type="NCBIfam" id="TIGR02602">
    <property type="entry name" value="8TM_EpsH"/>
    <property type="match status" value="1"/>
</dbReference>
<dbReference type="InterPro" id="IPR026491">
    <property type="entry name" value="ExosortD_VPLPA"/>
</dbReference>
<dbReference type="NCBIfam" id="TIGR04178">
    <property type="entry name" value="exo_archaeo"/>
    <property type="match status" value="1"/>
</dbReference>
<gene>
    <name evidence="10" type="ORF">NITLEN_60021</name>
</gene>
<evidence type="ECO:0000256" key="6">
    <source>
        <dbReference type="ARBA" id="ARBA00022989"/>
    </source>
</evidence>
<feature type="domain" description="Methanolan biosynthesis EpsI" evidence="9">
    <location>
        <begin position="319"/>
        <end position="520"/>
    </location>
</feature>
<feature type="transmembrane region" description="Helical" evidence="8">
    <location>
        <begin position="313"/>
        <end position="331"/>
    </location>
</feature>
<evidence type="ECO:0000256" key="2">
    <source>
        <dbReference type="ARBA" id="ARBA00022475"/>
    </source>
</evidence>
<evidence type="ECO:0000313" key="10">
    <source>
        <dbReference type="EMBL" id="SPP66218.1"/>
    </source>
</evidence>
<dbReference type="InParanoid" id="A0A330LAB7"/>
<dbReference type="InterPro" id="IPR019127">
    <property type="entry name" value="Exosortase"/>
</dbReference>
<dbReference type="Proteomes" id="UP000248168">
    <property type="component" value="Unassembled WGS sequence"/>
</dbReference>
<comment type="subcellular location">
    <subcellularLocation>
        <location evidence="1">Cell membrane</location>
        <topology evidence="1">Multi-pass membrane protein</topology>
    </subcellularLocation>
</comment>
<dbReference type="GO" id="GO:0008233">
    <property type="term" value="F:peptidase activity"/>
    <property type="evidence" value="ECO:0007669"/>
    <property type="project" value="UniProtKB-KW"/>
</dbReference>